<protein>
    <submittedName>
        <fullName evidence="1">Uncharacterized protein</fullName>
    </submittedName>
</protein>
<dbReference type="RefSeq" id="WP_008161091.1">
    <property type="nucleotide sequence ID" value="NZ_AOHX01000029.1"/>
</dbReference>
<name>L9WB37_9EURY</name>
<keyword evidence="2" id="KW-1185">Reference proteome</keyword>
<sequence>MHRRQYLMRAGVSAGAVTTLAGCLGELTDSDDGTGSEGADRTGERALDRATGRLNEAALALQVDDSIDDPEAIDFDPAVPNDLIDEARDYLDTAAAELDEDHQSDVEGLRTYADILEGLVVVTDTVTDETLADDVDAVSAVIDGDGNHEDASDTLDDRTARLETAQTRYDAAAADFDSFEQERFEALARIDYTDLEDGITTLGDVLDSFRTLSAGFESMLEGYDALEQGQSAVDDEDYEQARPLFADAESAFETATTTFDDEEPPNGLVSYFETARCQSAHLTAAAVAFEESAAAAAAGDPLTAAEYREAGDRDLEAARDCSQ</sequence>
<organism evidence="1 2">
    <name type="scientific">Natronorubrum sulfidifaciens JCM 14089</name>
    <dbReference type="NCBI Taxonomy" id="1230460"/>
    <lineage>
        <taxon>Archaea</taxon>
        <taxon>Methanobacteriati</taxon>
        <taxon>Methanobacteriota</taxon>
        <taxon>Stenosarchaea group</taxon>
        <taxon>Halobacteria</taxon>
        <taxon>Halobacteriales</taxon>
        <taxon>Natrialbaceae</taxon>
        <taxon>Natronorubrum</taxon>
    </lineage>
</organism>
<dbReference type="EMBL" id="AOHX01000029">
    <property type="protein sequence ID" value="ELY46715.1"/>
    <property type="molecule type" value="Genomic_DNA"/>
</dbReference>
<reference evidence="1 2" key="1">
    <citation type="journal article" date="2014" name="PLoS Genet.">
        <title>Phylogenetically driven sequencing of extremely halophilic archaea reveals strategies for static and dynamic osmo-response.</title>
        <authorList>
            <person name="Becker E.A."/>
            <person name="Seitzer P.M."/>
            <person name="Tritt A."/>
            <person name="Larsen D."/>
            <person name="Krusor M."/>
            <person name="Yao A.I."/>
            <person name="Wu D."/>
            <person name="Madern D."/>
            <person name="Eisen J.A."/>
            <person name="Darling A.E."/>
            <person name="Facciotti M.T."/>
        </authorList>
    </citation>
    <scope>NUCLEOTIDE SEQUENCE [LARGE SCALE GENOMIC DNA]</scope>
    <source>
        <strain evidence="1 2">JCM 14089</strain>
    </source>
</reference>
<dbReference type="eggNOG" id="arCOG06816">
    <property type="taxonomic scope" value="Archaea"/>
</dbReference>
<dbReference type="AlphaFoldDB" id="L9WB37"/>
<dbReference type="PROSITE" id="PS51257">
    <property type="entry name" value="PROKAR_LIPOPROTEIN"/>
    <property type="match status" value="1"/>
</dbReference>
<dbReference type="PATRIC" id="fig|1230460.4.peg.1286"/>
<gene>
    <name evidence="1" type="ORF">C495_06393</name>
</gene>
<evidence type="ECO:0000313" key="2">
    <source>
        <dbReference type="Proteomes" id="UP000011661"/>
    </source>
</evidence>
<accession>L9WB37</accession>
<dbReference type="OrthoDB" id="170488at2157"/>
<proteinExistence type="predicted"/>
<evidence type="ECO:0000313" key="1">
    <source>
        <dbReference type="EMBL" id="ELY46715.1"/>
    </source>
</evidence>
<dbReference type="Proteomes" id="UP000011661">
    <property type="component" value="Unassembled WGS sequence"/>
</dbReference>
<comment type="caution">
    <text evidence="1">The sequence shown here is derived from an EMBL/GenBank/DDBJ whole genome shotgun (WGS) entry which is preliminary data.</text>
</comment>